<protein>
    <recommendedName>
        <fullName evidence="6">Alpha-galactosidase</fullName>
        <ecNumber evidence="6">3.2.1.22</ecNumber>
    </recommendedName>
    <alternativeName>
        <fullName evidence="6">Melibiase</fullName>
    </alternativeName>
</protein>
<dbReference type="SUPFAM" id="SSF89372">
    <property type="entry name" value="Fucose-specific lectin"/>
    <property type="match status" value="1"/>
</dbReference>
<dbReference type="Proteomes" id="UP000249304">
    <property type="component" value="Unassembled WGS sequence"/>
</dbReference>
<dbReference type="InterPro" id="IPR013785">
    <property type="entry name" value="Aldolase_TIM"/>
</dbReference>
<dbReference type="Pfam" id="PF17801">
    <property type="entry name" value="Melibiase_C"/>
    <property type="match status" value="1"/>
</dbReference>
<keyword evidence="4 6" id="KW-1015">Disulfide bond</keyword>
<comment type="similarity">
    <text evidence="1 6">Belongs to the glycosyl hydrolase 27 family.</text>
</comment>
<evidence type="ECO:0000313" key="10">
    <source>
        <dbReference type="EMBL" id="PZG13932.1"/>
    </source>
</evidence>
<proteinExistence type="inferred from homology"/>
<dbReference type="Pfam" id="PF16499">
    <property type="entry name" value="Melibiase_2"/>
    <property type="match status" value="1"/>
</dbReference>
<dbReference type="InterPro" id="IPR002241">
    <property type="entry name" value="Glyco_hydro_27"/>
</dbReference>
<dbReference type="Gene3D" id="2.60.40.1180">
    <property type="entry name" value="Golgi alpha-mannosidase II"/>
    <property type="match status" value="1"/>
</dbReference>
<dbReference type="GO" id="GO:0005975">
    <property type="term" value="P:carbohydrate metabolic process"/>
    <property type="evidence" value="ECO:0007669"/>
    <property type="project" value="InterPro"/>
</dbReference>
<feature type="domain" description="PLL-like beta propeller" evidence="9">
    <location>
        <begin position="459"/>
        <end position="721"/>
    </location>
</feature>
<dbReference type="EC" id="3.2.1.22" evidence="6"/>
<feature type="signal peptide" evidence="7">
    <location>
        <begin position="1"/>
        <end position="28"/>
    </location>
</feature>
<dbReference type="OrthoDB" id="9807519at2"/>
<sequence length="728" mass="78308">MVRRLHRLLTSLCVVLLALSAGTVAAHASEAPGESDQGAPAYYNSGHAPVPYMGWNTYYAGFLPYAADPDKYLGARSIKRMARYLVDSGLAAAGYDIVWLDGGWNLAATETGGHPVSHSMGRDEQGNLRYDPERWRFDPDKPADAATNGLRQLTDHLHALGLKAGIYTDAGPDIPTSCSIASNGHYQQDFDQFVAWGFDAVKVDFLCGVAAGLDPATTYREVSKAVAGRMILNICNPVTTDWGDYPLERTAIHSYSFGATIADSWRTGTDSAFYDSDGNEWTYFKRTLGVNEYHPEANGPGHYNDPDYLLPTHGLTFEEARTQFGMWAIMAAPLVIGTDVTAFDEATTELFKNPEVIAVDRDPLAIQGVRVASPGAGLDVYSKRLSQPGTRAVALLNTSESDASITVNFADTGLTGPVQVRRLWERQDAGGFQDSYTTTVPRHGVVLLKLTGAESVLGTDLGGEPTGDPAIVRQDETHAVAFVRGRNGALYEQRSAGDAWTGKWRHLGGPTHGRILGQPAAVATPGGRLDVFVRGTDNAIWQRTSIHDKWGRWLRLGGSAADAPGVAWQSPDDWTLFVTGADGRVQYRTQDSGWADLGSPTDGVVYGRPSAAVGPGGRVELAVRGNDDHLYLRSRVGGQWSGWQQGDGTLSGSPTLTATATGMSVFARAADYKLWRRDFADGQWGGWYQQSSWSSDTFTGALGVAPDSDGKVSAVVSGTDGHVHLVTL</sequence>
<evidence type="ECO:0000259" key="9">
    <source>
        <dbReference type="Pfam" id="PF26607"/>
    </source>
</evidence>
<reference evidence="10 11" key="1">
    <citation type="submission" date="2018-01" db="EMBL/GenBank/DDBJ databases">
        <title>Draft genome sequence of Nonomuraea sp. KC333.</title>
        <authorList>
            <person name="Sahin N."/>
            <person name="Saygin H."/>
            <person name="Ay H."/>
        </authorList>
    </citation>
    <scope>NUCLEOTIDE SEQUENCE [LARGE SCALE GENOMIC DNA]</scope>
    <source>
        <strain evidence="10 11">KC333</strain>
    </source>
</reference>
<comment type="catalytic activity">
    <reaction evidence="6">
        <text>Hydrolysis of terminal, non-reducing alpha-D-galactose residues in alpha-D-galactosides, including galactose oligosaccharides, galactomannans and galactolipids.</text>
        <dbReference type="EC" id="3.2.1.22"/>
    </reaction>
</comment>
<comment type="caution">
    <text evidence="10">The sequence shown here is derived from an EMBL/GenBank/DDBJ whole genome shotgun (WGS) entry which is preliminary data.</text>
</comment>
<dbReference type="FunFam" id="2.60.40.1180:FF:000008">
    <property type="entry name" value="Alpha-galactosidase"/>
    <property type="match status" value="1"/>
</dbReference>
<name>A0A2W2DPT8_9ACTN</name>
<keyword evidence="3 6" id="KW-0378">Hydrolase</keyword>
<feature type="chain" id="PRO_5016087924" description="Alpha-galactosidase" evidence="7">
    <location>
        <begin position="29"/>
        <end position="728"/>
    </location>
</feature>
<keyword evidence="11" id="KW-1185">Reference proteome</keyword>
<organism evidence="10 11">
    <name type="scientific">Nonomuraea aridisoli</name>
    <dbReference type="NCBI Taxonomy" id="2070368"/>
    <lineage>
        <taxon>Bacteria</taxon>
        <taxon>Bacillati</taxon>
        <taxon>Actinomycetota</taxon>
        <taxon>Actinomycetes</taxon>
        <taxon>Streptosporangiales</taxon>
        <taxon>Streptosporangiaceae</taxon>
        <taxon>Nonomuraea</taxon>
    </lineage>
</organism>
<evidence type="ECO:0000256" key="3">
    <source>
        <dbReference type="ARBA" id="ARBA00022801"/>
    </source>
</evidence>
<dbReference type="InterPro" id="IPR017853">
    <property type="entry name" value="GH"/>
</dbReference>
<evidence type="ECO:0000256" key="4">
    <source>
        <dbReference type="ARBA" id="ARBA00023157"/>
    </source>
</evidence>
<dbReference type="PRINTS" id="PR00740">
    <property type="entry name" value="GLHYDRLASE27"/>
</dbReference>
<evidence type="ECO:0000256" key="2">
    <source>
        <dbReference type="ARBA" id="ARBA00022729"/>
    </source>
</evidence>
<accession>A0A2W2DPT8</accession>
<dbReference type="SUPFAM" id="SSF51011">
    <property type="entry name" value="Glycosyl hydrolase domain"/>
    <property type="match status" value="1"/>
</dbReference>
<evidence type="ECO:0000256" key="5">
    <source>
        <dbReference type="ARBA" id="ARBA00023295"/>
    </source>
</evidence>
<dbReference type="Gene3D" id="2.120.10.70">
    <property type="entry name" value="Fucose-specific lectin"/>
    <property type="match status" value="1"/>
</dbReference>
<dbReference type="EMBL" id="POUD01000142">
    <property type="protein sequence ID" value="PZG13932.1"/>
    <property type="molecule type" value="Genomic_DNA"/>
</dbReference>
<dbReference type="GO" id="GO:0004557">
    <property type="term" value="F:alpha-galactosidase activity"/>
    <property type="evidence" value="ECO:0007669"/>
    <property type="project" value="UniProtKB-EC"/>
</dbReference>
<gene>
    <name evidence="10" type="ORF">C1J01_28600</name>
</gene>
<dbReference type="PANTHER" id="PTHR11452:SF75">
    <property type="entry name" value="ALPHA-GALACTOSIDASE MEL1"/>
    <property type="match status" value="1"/>
</dbReference>
<evidence type="ECO:0000256" key="6">
    <source>
        <dbReference type="RuleBase" id="RU361168"/>
    </source>
</evidence>
<dbReference type="InterPro" id="IPR041233">
    <property type="entry name" value="Melibiase_C"/>
</dbReference>
<dbReference type="AlphaFoldDB" id="A0A2W2DPT8"/>
<dbReference type="Pfam" id="PF26607">
    <property type="entry name" value="DUF8189"/>
    <property type="match status" value="1"/>
</dbReference>
<dbReference type="SUPFAM" id="SSF51445">
    <property type="entry name" value="(Trans)glycosidases"/>
    <property type="match status" value="1"/>
</dbReference>
<keyword evidence="5 6" id="KW-0326">Glycosidase</keyword>
<evidence type="ECO:0000259" key="8">
    <source>
        <dbReference type="Pfam" id="PF17801"/>
    </source>
</evidence>
<dbReference type="InterPro" id="IPR013780">
    <property type="entry name" value="Glyco_hydro_b"/>
</dbReference>
<dbReference type="Gene3D" id="3.20.20.70">
    <property type="entry name" value="Aldolase class I"/>
    <property type="match status" value="1"/>
</dbReference>
<evidence type="ECO:0000256" key="7">
    <source>
        <dbReference type="SAM" id="SignalP"/>
    </source>
</evidence>
<dbReference type="CDD" id="cd14792">
    <property type="entry name" value="GH27"/>
    <property type="match status" value="1"/>
</dbReference>
<evidence type="ECO:0000313" key="11">
    <source>
        <dbReference type="Proteomes" id="UP000249304"/>
    </source>
</evidence>
<dbReference type="PANTHER" id="PTHR11452">
    <property type="entry name" value="ALPHA-GALACTOSIDASE/ALPHA-N-ACETYLGALACTOSAMINIDASE"/>
    <property type="match status" value="1"/>
</dbReference>
<dbReference type="InterPro" id="IPR058502">
    <property type="entry name" value="PLL-like_beta-prop"/>
</dbReference>
<feature type="domain" description="Alpha galactosidase C-terminal" evidence="8">
    <location>
        <begin position="377"/>
        <end position="450"/>
    </location>
</feature>
<keyword evidence="2 7" id="KW-0732">Signal</keyword>
<evidence type="ECO:0000256" key="1">
    <source>
        <dbReference type="ARBA" id="ARBA00009743"/>
    </source>
</evidence>